<dbReference type="Proteomes" id="UP000597206">
    <property type="component" value="Unassembled WGS sequence"/>
</dbReference>
<feature type="domain" description="Transglycosylase SLT" evidence="2">
    <location>
        <begin position="9"/>
        <end position="189"/>
    </location>
</feature>
<evidence type="ECO:0000313" key="4">
    <source>
        <dbReference type="Proteomes" id="UP000597206"/>
    </source>
</evidence>
<dbReference type="CDD" id="cd00442">
    <property type="entry name" value="Lyz-like"/>
    <property type="match status" value="1"/>
</dbReference>
<dbReference type="InterPro" id="IPR045795">
    <property type="entry name" value="SLT_4"/>
</dbReference>
<proteinExistence type="predicted"/>
<dbReference type="InterPro" id="IPR023346">
    <property type="entry name" value="Lysozyme-like_dom_sf"/>
</dbReference>
<evidence type="ECO:0000259" key="2">
    <source>
        <dbReference type="Pfam" id="PF19489"/>
    </source>
</evidence>
<organism evidence="3 4">
    <name type="scientific">Vibrio nitrifigilis</name>
    <dbReference type="NCBI Taxonomy" id="2789781"/>
    <lineage>
        <taxon>Bacteria</taxon>
        <taxon>Pseudomonadati</taxon>
        <taxon>Pseudomonadota</taxon>
        <taxon>Gammaproteobacteria</taxon>
        <taxon>Vibrionales</taxon>
        <taxon>Vibrionaceae</taxon>
        <taxon>Vibrio</taxon>
    </lineage>
</organism>
<dbReference type="EMBL" id="JADPMR010000001">
    <property type="protein sequence ID" value="MBF9001483.1"/>
    <property type="molecule type" value="Genomic_DNA"/>
</dbReference>
<keyword evidence="1" id="KW-0732">Signal</keyword>
<evidence type="ECO:0000313" key="3">
    <source>
        <dbReference type="EMBL" id="MBF9001483.1"/>
    </source>
</evidence>
<accession>A0ABS0GGD0</accession>
<keyword evidence="4" id="KW-1185">Reference proteome</keyword>
<dbReference type="Gene3D" id="1.10.530.10">
    <property type="match status" value="1"/>
</dbReference>
<sequence length="201" mass="23342">MQQVIRRLTLMVMLVLSGCATSPPSNQNDICAIFREKPDWYEAALDMNKEWGTPIQIAMAIIKQESSFHHDAKPPKDYLLGFIPWGRVSSAYGYAQAQDPAWDDFQNATDNGGSRNDFEDAMMFVGWYTRETHRILGVSMWDTYHQYLAYHEGRGGLKSHSYRSKPSVMRVARKVERQAKTYGWQLKKCRKELDDNLSWFF</sequence>
<feature type="signal peptide" evidence="1">
    <location>
        <begin position="1"/>
        <end position="27"/>
    </location>
</feature>
<dbReference type="SUPFAM" id="SSF53955">
    <property type="entry name" value="Lysozyme-like"/>
    <property type="match status" value="1"/>
</dbReference>
<reference evidence="3 4" key="1">
    <citation type="submission" date="2020-11" db="EMBL/GenBank/DDBJ databases">
        <title>Vibrio nitrifigilis sp. nov., a marine nitrogen-fixing bacterium isolated from the lagoon sediment of an islet inside an atoll.</title>
        <authorList>
            <person name="Wang L.-T."/>
            <person name="Shieh W.Y."/>
        </authorList>
    </citation>
    <scope>NUCLEOTIDE SEQUENCE [LARGE SCALE GENOMIC DNA]</scope>
    <source>
        <strain evidence="3 4">NFV-1</strain>
    </source>
</reference>
<comment type="caution">
    <text evidence="3">The sequence shown here is derived from an EMBL/GenBank/DDBJ whole genome shotgun (WGS) entry which is preliminary data.</text>
</comment>
<feature type="chain" id="PRO_5046187538" description="Transglycosylase SLT domain-containing protein" evidence="1">
    <location>
        <begin position="28"/>
        <end position="201"/>
    </location>
</feature>
<evidence type="ECO:0000256" key="1">
    <source>
        <dbReference type="SAM" id="SignalP"/>
    </source>
</evidence>
<dbReference type="PROSITE" id="PS51257">
    <property type="entry name" value="PROKAR_LIPOPROTEIN"/>
    <property type="match status" value="1"/>
</dbReference>
<gene>
    <name evidence="3" type="ORF">I1A42_13315</name>
</gene>
<dbReference type="Pfam" id="PF19489">
    <property type="entry name" value="SLT_4"/>
    <property type="match status" value="1"/>
</dbReference>
<protein>
    <recommendedName>
        <fullName evidence="2">Transglycosylase SLT domain-containing protein</fullName>
    </recommendedName>
</protein>
<dbReference type="RefSeq" id="WP_196123718.1">
    <property type="nucleotide sequence ID" value="NZ_JADPMR010000001.1"/>
</dbReference>
<name>A0ABS0GGD0_9VIBR</name>